<reference evidence="4" key="2">
    <citation type="submission" date="2019-09" db="UniProtKB">
        <authorList>
            <consortium name="WormBaseParasite"/>
        </authorList>
    </citation>
    <scope>IDENTIFICATION</scope>
</reference>
<dbReference type="OrthoDB" id="5868329at2759"/>
<dbReference type="Proteomes" id="UP000050761">
    <property type="component" value="Unassembled WGS sequence"/>
</dbReference>
<evidence type="ECO:0000313" key="4">
    <source>
        <dbReference type="WBParaSite" id="HPBE_0002722801-mRNA-1"/>
    </source>
</evidence>
<proteinExistence type="predicted"/>
<dbReference type="WBParaSite" id="HPBE_0002722801-mRNA-1">
    <property type="protein sequence ID" value="HPBE_0002722801-mRNA-1"/>
    <property type="gene ID" value="HPBE_0002722801"/>
</dbReference>
<accession>A0A183GX08</accession>
<accession>A0A3P8FUV7</accession>
<evidence type="ECO:0000313" key="2">
    <source>
        <dbReference type="EMBL" id="VDP62064.1"/>
    </source>
</evidence>
<dbReference type="AlphaFoldDB" id="A0A183GX08"/>
<reference evidence="2 3" key="1">
    <citation type="submission" date="2018-11" db="EMBL/GenBank/DDBJ databases">
        <authorList>
            <consortium name="Pathogen Informatics"/>
        </authorList>
    </citation>
    <scope>NUCLEOTIDE SEQUENCE [LARGE SCALE GENOMIC DNA]</scope>
</reference>
<keyword evidence="3" id="KW-1185">Reference proteome</keyword>
<feature type="region of interest" description="Disordered" evidence="1">
    <location>
        <begin position="258"/>
        <end position="299"/>
    </location>
</feature>
<dbReference type="InterPro" id="IPR008042">
    <property type="entry name" value="Retrotrans_Pao"/>
</dbReference>
<gene>
    <name evidence="2" type="ORF">HPBE_LOCUS27227</name>
</gene>
<protein>
    <submittedName>
        <fullName evidence="4">RT_RNaseH domain-containing protein</fullName>
    </submittedName>
</protein>
<evidence type="ECO:0000313" key="3">
    <source>
        <dbReference type="Proteomes" id="UP000050761"/>
    </source>
</evidence>
<dbReference type="Pfam" id="PF05380">
    <property type="entry name" value="Peptidase_A17"/>
    <property type="match status" value="1"/>
</dbReference>
<evidence type="ECO:0000256" key="1">
    <source>
        <dbReference type="SAM" id="MobiDB-lite"/>
    </source>
</evidence>
<dbReference type="EMBL" id="UZAH01042601">
    <property type="protein sequence ID" value="VDP62064.1"/>
    <property type="molecule type" value="Genomic_DNA"/>
</dbReference>
<sequence length="299" mass="34405">MREVVTQKLSWNKPLDKEYVSRWKEICAEIRGTAIKIPRNIAAENRLHNRSTLWIFGDASQVAIACCSYVTYGPDHNTNGLLCAKARLAPLRRKLSIPRLELLALLISLRLANSASAPKTYSDSNQVDRIHKITRQIQDLGITVELNYIESEHNPADVATRPTSREQFEESQWLTGPKWLAKPEHEWPIESTPKGIVEEDTEDIVEENRLASCSRLLPLTDLYIRKAHKSLPILTLLKRLQSPDPCYENTCVLDIQTEHTQGQRRSHNNGTTILHRRRNYSRRDQTQRSHYNLRGDKPC</sequence>
<organism evidence="3 4">
    <name type="scientific">Heligmosomoides polygyrus</name>
    <name type="common">Parasitic roundworm</name>
    <dbReference type="NCBI Taxonomy" id="6339"/>
    <lineage>
        <taxon>Eukaryota</taxon>
        <taxon>Metazoa</taxon>
        <taxon>Ecdysozoa</taxon>
        <taxon>Nematoda</taxon>
        <taxon>Chromadorea</taxon>
        <taxon>Rhabditida</taxon>
        <taxon>Rhabditina</taxon>
        <taxon>Rhabditomorpha</taxon>
        <taxon>Strongyloidea</taxon>
        <taxon>Heligmosomidae</taxon>
        <taxon>Heligmosomoides</taxon>
    </lineage>
</organism>
<name>A0A183GX08_HELPZ</name>
<feature type="compositionally biased region" description="Basic and acidic residues" evidence="1">
    <location>
        <begin position="281"/>
        <end position="299"/>
    </location>
</feature>
<dbReference type="PANTHER" id="PTHR47331">
    <property type="entry name" value="PHD-TYPE DOMAIN-CONTAINING PROTEIN"/>
    <property type="match status" value="1"/>
</dbReference>